<feature type="compositionally biased region" description="Polar residues" evidence="8">
    <location>
        <begin position="1931"/>
        <end position="1941"/>
    </location>
</feature>
<feature type="region of interest" description="Disordered" evidence="8">
    <location>
        <begin position="1676"/>
        <end position="1729"/>
    </location>
</feature>
<keyword evidence="6" id="KW-0206">Cytoskeleton</keyword>
<feature type="compositionally biased region" description="Basic and acidic residues" evidence="8">
    <location>
        <begin position="287"/>
        <end position="319"/>
    </location>
</feature>
<evidence type="ECO:0000313" key="11">
    <source>
        <dbReference type="Proteomes" id="UP000002852"/>
    </source>
</evidence>
<feature type="region of interest" description="Disordered" evidence="8">
    <location>
        <begin position="2257"/>
        <end position="2303"/>
    </location>
</feature>
<organism evidence="10 11">
    <name type="scientific">Xiphophorus maculatus</name>
    <name type="common">Southern platyfish</name>
    <name type="synonym">Platypoecilus maculatus</name>
    <dbReference type="NCBI Taxonomy" id="8083"/>
    <lineage>
        <taxon>Eukaryota</taxon>
        <taxon>Metazoa</taxon>
        <taxon>Chordata</taxon>
        <taxon>Craniata</taxon>
        <taxon>Vertebrata</taxon>
        <taxon>Euteleostomi</taxon>
        <taxon>Actinopterygii</taxon>
        <taxon>Neopterygii</taxon>
        <taxon>Teleostei</taxon>
        <taxon>Neoteleostei</taxon>
        <taxon>Acanthomorphata</taxon>
        <taxon>Ovalentaria</taxon>
        <taxon>Atherinomorphae</taxon>
        <taxon>Cyprinodontiformes</taxon>
        <taxon>Poeciliidae</taxon>
        <taxon>Poeciliinae</taxon>
        <taxon>Xiphophorus</taxon>
    </lineage>
</organism>
<feature type="region of interest" description="Disordered" evidence="8">
    <location>
        <begin position="1430"/>
        <end position="1480"/>
    </location>
</feature>
<reference evidence="10" key="3">
    <citation type="submission" date="2025-08" db="UniProtKB">
        <authorList>
            <consortium name="Ensembl"/>
        </authorList>
    </citation>
    <scope>IDENTIFICATION</scope>
    <source>
        <strain evidence="10">JP 163 A</strain>
    </source>
</reference>
<feature type="compositionally biased region" description="Basic and acidic residues" evidence="8">
    <location>
        <begin position="2815"/>
        <end position="2829"/>
    </location>
</feature>
<feature type="compositionally biased region" description="Polar residues" evidence="8">
    <location>
        <begin position="2371"/>
        <end position="2380"/>
    </location>
</feature>
<name>A0A3B5QQE5_XIPMA</name>
<evidence type="ECO:0000256" key="7">
    <source>
        <dbReference type="SAM" id="Coils"/>
    </source>
</evidence>
<feature type="compositionally biased region" description="Basic and acidic residues" evidence="8">
    <location>
        <begin position="2061"/>
        <end position="2072"/>
    </location>
</feature>
<feature type="compositionally biased region" description="Basic and acidic residues" evidence="8">
    <location>
        <begin position="2932"/>
        <end position="2955"/>
    </location>
</feature>
<feature type="compositionally biased region" description="Low complexity" evidence="8">
    <location>
        <begin position="1676"/>
        <end position="1692"/>
    </location>
</feature>
<feature type="compositionally biased region" description="Basic residues" evidence="8">
    <location>
        <begin position="394"/>
        <end position="405"/>
    </location>
</feature>
<feature type="compositionally biased region" description="Basic and acidic residues" evidence="8">
    <location>
        <begin position="2086"/>
        <end position="2098"/>
    </location>
</feature>
<evidence type="ECO:0000256" key="1">
    <source>
        <dbReference type="ARBA" id="ARBA00004245"/>
    </source>
</evidence>
<evidence type="ECO:0000256" key="2">
    <source>
        <dbReference type="ARBA" id="ARBA00009423"/>
    </source>
</evidence>
<comment type="similarity">
    <text evidence="2">Belongs to the TACC family.</text>
</comment>
<comment type="subcellular location">
    <subcellularLocation>
        <location evidence="1">Cytoplasm</location>
        <location evidence="1">Cytoskeleton</location>
    </subcellularLocation>
</comment>
<dbReference type="Pfam" id="PF05010">
    <property type="entry name" value="TACC_C"/>
    <property type="match status" value="1"/>
</dbReference>
<feature type="compositionally biased region" description="Polar residues" evidence="8">
    <location>
        <begin position="1695"/>
        <end position="1704"/>
    </location>
</feature>
<evidence type="ECO:0000256" key="4">
    <source>
        <dbReference type="ARBA" id="ARBA00022553"/>
    </source>
</evidence>
<feature type="compositionally biased region" description="Basic and acidic residues" evidence="8">
    <location>
        <begin position="2140"/>
        <end position="2154"/>
    </location>
</feature>
<feature type="compositionally biased region" description="Low complexity" evidence="8">
    <location>
        <begin position="2111"/>
        <end position="2121"/>
    </location>
</feature>
<feature type="compositionally biased region" description="Basic and acidic residues" evidence="8">
    <location>
        <begin position="2662"/>
        <end position="2671"/>
    </location>
</feature>
<feature type="region of interest" description="Disordered" evidence="8">
    <location>
        <begin position="1866"/>
        <end position="1981"/>
    </location>
</feature>
<feature type="compositionally biased region" description="Polar residues" evidence="8">
    <location>
        <begin position="1948"/>
        <end position="1960"/>
    </location>
</feature>
<evidence type="ECO:0000256" key="5">
    <source>
        <dbReference type="ARBA" id="ARBA00023054"/>
    </source>
</evidence>
<feature type="compositionally biased region" description="Basic residues" evidence="8">
    <location>
        <begin position="2612"/>
        <end position="2630"/>
    </location>
</feature>
<evidence type="ECO:0000256" key="3">
    <source>
        <dbReference type="ARBA" id="ARBA00022490"/>
    </source>
</evidence>
<feature type="compositionally biased region" description="Polar residues" evidence="8">
    <location>
        <begin position="1393"/>
        <end position="1409"/>
    </location>
</feature>
<feature type="compositionally biased region" description="Basic and acidic residues" evidence="8">
    <location>
        <begin position="367"/>
        <end position="386"/>
    </location>
</feature>
<dbReference type="STRING" id="8083.ENSXMAP00000032826"/>
<feature type="compositionally biased region" description="Polar residues" evidence="8">
    <location>
        <begin position="902"/>
        <end position="914"/>
    </location>
</feature>
<feature type="compositionally biased region" description="Polar residues" evidence="8">
    <location>
        <begin position="2776"/>
        <end position="2793"/>
    </location>
</feature>
<feature type="compositionally biased region" description="Basic and acidic residues" evidence="8">
    <location>
        <begin position="759"/>
        <end position="777"/>
    </location>
</feature>
<feature type="compositionally biased region" description="Basic and acidic residues" evidence="8">
    <location>
        <begin position="1113"/>
        <end position="1137"/>
    </location>
</feature>
<feature type="domain" description="Transforming acidic coiled-coil-containing protein C-terminal" evidence="9">
    <location>
        <begin position="3072"/>
        <end position="3269"/>
    </location>
</feature>
<dbReference type="Proteomes" id="UP000002852">
    <property type="component" value="Unassembled WGS sequence"/>
</dbReference>
<feature type="region of interest" description="Disordered" evidence="8">
    <location>
        <begin position="1"/>
        <end position="24"/>
    </location>
</feature>
<keyword evidence="3" id="KW-0963">Cytoplasm</keyword>
<dbReference type="FunFam" id="1.20.5.1700:FF:000001">
    <property type="entry name" value="Transforming acidic coiled-coil-containing protein 1 isoform 2"/>
    <property type="match status" value="1"/>
</dbReference>
<feature type="compositionally biased region" description="Polar residues" evidence="8">
    <location>
        <begin position="1138"/>
        <end position="1153"/>
    </location>
</feature>
<feature type="region of interest" description="Disordered" evidence="8">
    <location>
        <begin position="1389"/>
        <end position="1409"/>
    </location>
</feature>
<dbReference type="GO" id="GO:0007052">
    <property type="term" value="P:mitotic spindle organization"/>
    <property type="evidence" value="ECO:0007669"/>
    <property type="project" value="InterPro"/>
</dbReference>
<feature type="compositionally biased region" description="Polar residues" evidence="8">
    <location>
        <begin position="320"/>
        <end position="339"/>
    </location>
</feature>
<reference evidence="11" key="2">
    <citation type="journal article" date="2013" name="Nat. Genet.">
        <title>The genome of the platyfish, Xiphophorus maculatus, provides insights into evolutionary adaptation and several complex traits.</title>
        <authorList>
            <person name="Schartl M."/>
            <person name="Walter R.B."/>
            <person name="Shen Y."/>
            <person name="Garcia T."/>
            <person name="Catchen J."/>
            <person name="Amores A."/>
            <person name="Braasch I."/>
            <person name="Chalopin D."/>
            <person name="Volff J.N."/>
            <person name="Lesch K.P."/>
            <person name="Bisazza A."/>
            <person name="Minx P."/>
            <person name="Hillier L."/>
            <person name="Wilson R.K."/>
            <person name="Fuerstenberg S."/>
            <person name="Boore J."/>
            <person name="Searle S."/>
            <person name="Postlethwait J.H."/>
            <person name="Warren W.C."/>
        </authorList>
    </citation>
    <scope>NUCLEOTIDE SEQUENCE [LARGE SCALE GENOMIC DNA]</scope>
    <source>
        <strain evidence="11">JP 163 A</strain>
    </source>
</reference>
<feature type="compositionally biased region" description="Polar residues" evidence="8">
    <location>
        <begin position="2519"/>
        <end position="2535"/>
    </location>
</feature>
<feature type="compositionally biased region" description="Polar residues" evidence="8">
    <location>
        <begin position="1813"/>
        <end position="1829"/>
    </location>
</feature>
<dbReference type="PANTHER" id="PTHR13924">
    <property type="entry name" value="TRANSFORMING ACIDIC COILED-COIL CONTAINING PROTEIN 1/2"/>
    <property type="match status" value="1"/>
</dbReference>
<reference evidence="10" key="4">
    <citation type="submission" date="2025-09" db="UniProtKB">
        <authorList>
            <consortium name="Ensembl"/>
        </authorList>
    </citation>
    <scope>IDENTIFICATION</scope>
    <source>
        <strain evidence="10">JP 163 A</strain>
    </source>
</reference>
<evidence type="ECO:0000256" key="8">
    <source>
        <dbReference type="SAM" id="MobiDB-lite"/>
    </source>
</evidence>
<feature type="compositionally biased region" description="Basic and acidic residues" evidence="8">
    <location>
        <begin position="1720"/>
        <end position="1729"/>
    </location>
</feature>
<feature type="compositionally biased region" description="Polar residues" evidence="8">
    <location>
        <begin position="2675"/>
        <end position="2714"/>
    </location>
</feature>
<feature type="compositionally biased region" description="Polar residues" evidence="8">
    <location>
        <begin position="2155"/>
        <end position="2174"/>
    </location>
</feature>
<feature type="compositionally biased region" description="Polar residues" evidence="8">
    <location>
        <begin position="238"/>
        <end position="248"/>
    </location>
</feature>
<dbReference type="GeneTree" id="ENSGT00940000157052"/>
<feature type="region of interest" description="Disordered" evidence="8">
    <location>
        <begin position="2888"/>
        <end position="2965"/>
    </location>
</feature>
<dbReference type="InParanoid" id="A0A3B5QQE5"/>
<keyword evidence="4" id="KW-0597">Phosphoprotein</keyword>
<protein>
    <submittedName>
        <fullName evidence="10">Transforming acidic coiled-coil containing protein 2</fullName>
    </submittedName>
</protein>
<dbReference type="GO" id="GO:0005856">
    <property type="term" value="C:cytoskeleton"/>
    <property type="evidence" value="ECO:0007669"/>
    <property type="project" value="UniProtKB-SubCell"/>
</dbReference>
<feature type="region of interest" description="Disordered" evidence="8">
    <location>
        <begin position="1526"/>
        <end position="1571"/>
    </location>
</feature>
<reference evidence="11" key="1">
    <citation type="submission" date="2012-01" db="EMBL/GenBank/DDBJ databases">
        <authorList>
            <person name="Walter R."/>
            <person name="Schartl M."/>
            <person name="Warren W."/>
        </authorList>
    </citation>
    <scope>NUCLEOTIDE SEQUENCE [LARGE SCALE GENOMIC DNA]</scope>
    <source>
        <strain evidence="11">JP 163 A</strain>
    </source>
</reference>
<feature type="compositionally biased region" description="Pro residues" evidence="8">
    <location>
        <begin position="2213"/>
        <end position="2223"/>
    </location>
</feature>
<feature type="compositionally biased region" description="Low complexity" evidence="8">
    <location>
        <begin position="2348"/>
        <end position="2365"/>
    </location>
</feature>
<dbReference type="PANTHER" id="PTHR13924:SF11">
    <property type="entry name" value="TRANSFORMING ACIDIC COILED-COIL-CONTAINING PROTEIN 2"/>
    <property type="match status" value="1"/>
</dbReference>
<feature type="compositionally biased region" description="Basic and acidic residues" evidence="8">
    <location>
        <begin position="268"/>
        <end position="279"/>
    </location>
</feature>
<feature type="region of interest" description="Disordered" evidence="8">
    <location>
        <begin position="212"/>
        <end position="248"/>
    </location>
</feature>
<feature type="region of interest" description="Disordered" evidence="8">
    <location>
        <begin position="1993"/>
        <end position="2223"/>
    </location>
</feature>
<feature type="region of interest" description="Disordered" evidence="8">
    <location>
        <begin position="902"/>
        <end position="958"/>
    </location>
</feature>
<feature type="coiled-coil region" evidence="7">
    <location>
        <begin position="3078"/>
        <end position="3271"/>
    </location>
</feature>
<dbReference type="InterPro" id="IPR039915">
    <property type="entry name" value="TACC"/>
</dbReference>
<feature type="compositionally biased region" description="Basic and acidic residues" evidence="8">
    <location>
        <begin position="1636"/>
        <end position="1649"/>
    </location>
</feature>
<feature type="compositionally biased region" description="Basic and acidic residues" evidence="8">
    <location>
        <begin position="406"/>
        <end position="426"/>
    </location>
</feature>
<feature type="region of interest" description="Disordered" evidence="8">
    <location>
        <begin position="1090"/>
        <end position="1153"/>
    </location>
</feature>
<dbReference type="Gene3D" id="1.20.5.1700">
    <property type="match status" value="1"/>
</dbReference>
<feature type="compositionally biased region" description="Polar residues" evidence="8">
    <location>
        <begin position="936"/>
        <end position="950"/>
    </location>
</feature>
<feature type="region of interest" description="Disordered" evidence="8">
    <location>
        <begin position="465"/>
        <end position="517"/>
    </location>
</feature>
<feature type="region of interest" description="Disordered" evidence="8">
    <location>
        <begin position="1806"/>
        <end position="1839"/>
    </location>
</feature>
<feature type="compositionally biased region" description="Basic and acidic residues" evidence="8">
    <location>
        <begin position="2012"/>
        <end position="2028"/>
    </location>
</feature>
<dbReference type="GO" id="GO:0007097">
    <property type="term" value="P:nuclear migration"/>
    <property type="evidence" value="ECO:0007669"/>
    <property type="project" value="TreeGrafter"/>
</dbReference>
<feature type="region of interest" description="Disordered" evidence="8">
    <location>
        <begin position="2348"/>
        <end position="2836"/>
    </location>
</feature>
<feature type="compositionally biased region" description="Low complexity" evidence="8">
    <location>
        <begin position="2956"/>
        <end position="2965"/>
    </location>
</feature>
<feature type="region of interest" description="Disordered" evidence="8">
    <location>
        <begin position="759"/>
        <end position="817"/>
    </location>
</feature>
<dbReference type="GO" id="GO:0021987">
    <property type="term" value="P:cerebral cortex development"/>
    <property type="evidence" value="ECO:0007669"/>
    <property type="project" value="TreeGrafter"/>
</dbReference>
<proteinExistence type="inferred from homology"/>
<feature type="compositionally biased region" description="Basic and acidic residues" evidence="8">
    <location>
        <begin position="2278"/>
        <end position="2289"/>
    </location>
</feature>
<feature type="compositionally biased region" description="Polar residues" evidence="8">
    <location>
        <begin position="2888"/>
        <end position="2903"/>
    </location>
</feature>
<dbReference type="InterPro" id="IPR007707">
    <property type="entry name" value="TACC_C"/>
</dbReference>
<dbReference type="Ensembl" id="ENSXMAT00000023130.1">
    <property type="protein sequence ID" value="ENSXMAP00000032826.1"/>
    <property type="gene ID" value="ENSXMAG00000028988.1"/>
</dbReference>
<feature type="compositionally biased region" description="Basic and acidic residues" evidence="8">
    <location>
        <begin position="1876"/>
        <end position="1894"/>
    </location>
</feature>
<accession>A0A3B5QQE5</accession>
<evidence type="ECO:0000256" key="6">
    <source>
        <dbReference type="ARBA" id="ARBA00023212"/>
    </source>
</evidence>
<dbReference type="OMA" id="PIICEAS"/>
<evidence type="ECO:0000313" key="10">
    <source>
        <dbReference type="Ensembl" id="ENSXMAP00000032826.1"/>
    </source>
</evidence>
<feature type="compositionally biased region" description="Low complexity" evidence="8">
    <location>
        <begin position="2405"/>
        <end position="2419"/>
    </location>
</feature>
<feature type="compositionally biased region" description="Basic and acidic residues" evidence="8">
    <location>
        <begin position="2794"/>
        <end position="2805"/>
    </location>
</feature>
<dbReference type="GO" id="GO:0005737">
    <property type="term" value="C:cytoplasm"/>
    <property type="evidence" value="ECO:0007669"/>
    <property type="project" value="TreeGrafter"/>
</dbReference>
<sequence>MGNESSTTEALPEEGAPENVVLFPPRENQTETLQTEAESLSGRDNHALLTEASTYQPVLLEVPVITGVEEGSESADQEDQEELEFPHDLLPSLDFSSELNIWESSLGAHSSSDGRKCEQVNPLLVGLQHHMNVGGPLQVLDRRPDGTQPAIPDVHSSPQPGPLTPSPTNFLDQELQMAFQECEEQMASLGMLSSKESGMTQDVVGKATNEGMVNESSKSFSPLPVAVQPEHSNGALGNESTHGNSEAAHSQMDTVVFSFRDYILGKESNSRKTEMENKVEANQSMEKCSEHKSKMEMNEQEEKSDTNKESPKEQRDLKTLNEQVGVSVTTEINSSNNFDTEIKEESPRGIPEATDESNGLDVTASGSKKETDKQREDNQLRSKSEKQVGPQKEAKKKKHKTKKKIEKSAQSDQEAKTELWQSETEKRALSLSYVGTHTDLAENATSVSKLDSELLTCGEETDYKQQLSPVGMQKSSPQSSLDHLTASACSPDSMQSLSQGTHQSENHNNMNMSNGQSSECEQHVTEGENGIHSTPATNLQTTATRQGDSSEKGWNAQRKEAIVTTETKIPTAEDQSVLSNSRTCVGDGCVESGLGNAVIVVNTLPLTTPTLSEVIENKGEGESVSRDLQETVATVAVAESEEGAGEGKLDGRADYPASADVKRGKLQESPHLISLICSQGNCTLPFSAKEGETECEESCSSKMPHNLAEAEIKEPREACIHSTDTAISPAEETDAEKELLFSTGCTNTFGLDFQDHSGAHLERSEEGGEGRGGEVGEKGGLAGENNLPSQLKGSAGGVSSVKTGASPPSDVAESQLKSPCWGEPIATIPEGSEEERFYHKQHDVTVLPLPSYSEQQQSSSNTDAEIKTEPIQELVSEEALSLEQPCQISIIAERNCNRIVQPFTSPQPLNTSQRSEQKARSDQQVGPRSIEEKTPESTANTQSESGSPNMTGRGVLLCTSSGGNRVHFADDVNFKLSSSETLTNMPVLDLDCASLPPLTVHETLHHPVTEASYTFPNHLSFDMPENSTSTGLMKDEEEMHGSNEVQEKRMAILGEGDTNKIALDHDHHEKNAIHLQEMAEAEGCSRQLFSPTEGKQMGKEEHDIDSETQNSGETKRLQEVLSSKHDAPVTLEEKEVNQHNASEADPSTCSGSKPLEPTSQPFCLDETPQTGPVITDVMGSTEVLMGGFTGLTKEETGSVSNSPITLQPPGPMMSHLEFITDCDVSFSENTGTRSTDEDCTSISREVACNQGGEMSQMPLVKNLNHSSATLRTDETCQELKDRDCTEHSDDELLISCTKNLNNPCSEVENLTVAAQTSAADDVLSKEKSGNIMPTCLDKPDSTTIETSNRDDLACVNYPTNETYVNTENDSMGEIKKLKEDIAMDNQEEAADNKMQQTGKTDPTLQQQYNGPDKEAVFMGAAVLQPQCKHNMETESPSTEIPNEEESNKSFPSKCRSKTSSTSSRTSKRFLPPELESNTETQTVYDQSLGQILTAVLECSSDSDTAPDLSPAFGQSQDLQDLNSFAQEPEQREQCLGSTHSTEEMSGGTADGKEKISNWTQPAGPEEGDCSDQSLFESVNKDELFRFAVKEEVPSGFSVDLNGSENGADGKASVDSGLVTVCPQVFKIGQRLDVNKDPGLELDESNRNTKPEQTTNMDQHRTCEMLKNSAASIEFASTSASQHSVSSKVSTDSQDTHISSSNQANEVYPKGFSTQQNVGEAETRKEDFNAASAKDIKGDIKDAELQSCNKTSDTDSSQVVQAAIKSSNDEEIPKEDKADLVENREQKGVQVADSDENAGKQVILNLNDKESGTESESSLFNNDVPQSSIETPACPSEGGVSCAKEIEIDDSVIDKRSTDTIIIPSVVTSTTIPSPNESEKRHDQVAFPEPHDSAEVKPPATASWRDAKPLEKTPVCSSLVEQKVLDSPDPEQGSQEPETNWIQALKDTASLSQSEQVNTQDALRPLPSLESPQVEFVTPTEEIPSALISDKVILPPEEAEENAAQSSCPSAVKRPDDLPKPLEKVDLPEPIKYLADLTSKAELPGESSKKTKPLEQESSQKLFDRKSVLEAAEHTNVLKPAQETEEILARNEVEVRETPNLEDLQPNEPRTETLQQQQQQLLEEPEEKPIEVPPVEPFRVPVEKTEVPETVEHPSTELQNSGLSLAEQTESCQPVPTSPTPAPNDHSTTHLPAIPPHLHKTSALAPLTSLETLPPTPPASPCLPPAAPVDSYTLPAEPCEDLYPVSAPCRVLLRSSDSDGAFETPESTTPVKAVSPAEPQRELLESDDKGVNGSEGDLSLDITATDAPYRSPSIAFDENKPIAASGTYNFDFVAVEPTSHTLTRSLSLQGGELDSSSLLEGSASGAFRQHSESFSVGTENTPGKLRRPKKVSPGSVKKKPFLRQNSNPDSSKPASSSSTPEITKRAKPRTASPLLTQEDLEVGSATPSPGGTLRKTRKSRVETPPPLLEETNQTCQEESKGVPALPLCQEEAPLAESVEDKDNSPIPPSASYKWDPENFENINPFSTGGSKITNSPVLGHKGPVYGPASSPPLSLPVPAAEPHHHTVTAPLEELSTNPEEQPILPKRQPVRLEFDYSEESCEVPQQASPPSKKLGKKPPGKMLSRKPKLGLKKAAPQQVEQLDNNPPAAYNGSDEIPIPKVSYHIEPDKWDDPNFNPFSSKKSMSNSPTLSRPSYSFDPNNIDESTNPFKSSNKMAASPPRVPVSFETSSNDYDNENDNDNIGELEDQNQNKPAKKKKTPLKSNTFRVKRSPKKSPLSDTSQDPTSADESSSLHQQDDHATDEEKLASSTGHKWAVRHEVDQDLNTDHQDFPQPCDVTTFVNENSLPQENPVQDYEIEYMEKIGSSSPPLSIKKPSLYLNLDSVSDNLTKTTCGHGSEPSSPCTGSFEEMEAQISAGMKTPVLSPRPGPEGSAGDKGRKRESEVLSRTQSIERDEQPSGQGPVVAPAPAQAMPLLLDRLSECEDPLQYLEPDLAETNPTAFAQKLQEELVLAALRLEALQVAQSISQCPSLSTVTPQHRDMLSSVESSIPKSSLYVKTTSSSYIEGESPHLPRELDQSLDIAREEIVSKEKEVLEWQRKYEDSRQEVVEMRRIVAEYEKTIAQMIEDDQKEKSLSHHTIQQLIIEKDQALADLNSVEKSLADLFRRYEKMKDVLEGFRKNEEVLKKCAQEYLSRVRKEEQRYQALKIHAEEKLDKANAEIAQVRSKAKQEQAAHQASLRKEQMKVDSLERTLEQKNKEIEELTKICDELIAKMGKS</sequence>
<keyword evidence="11" id="KW-1185">Reference proteome</keyword>
<feature type="compositionally biased region" description="Basic residues" evidence="8">
    <location>
        <begin position="2383"/>
        <end position="2400"/>
    </location>
</feature>
<feature type="region of interest" description="Disordered" evidence="8">
    <location>
        <begin position="268"/>
        <end position="426"/>
    </location>
</feature>
<feature type="compositionally biased region" description="Low complexity" evidence="8">
    <location>
        <begin position="2200"/>
        <end position="2212"/>
    </location>
</feature>
<keyword evidence="5 7" id="KW-0175">Coiled coil</keyword>
<feature type="region of interest" description="Disordered" evidence="8">
    <location>
        <begin position="1636"/>
        <end position="1657"/>
    </location>
</feature>
<feature type="compositionally biased region" description="Acidic residues" evidence="8">
    <location>
        <begin position="2732"/>
        <end position="2746"/>
    </location>
</feature>
<evidence type="ECO:0000259" key="9">
    <source>
        <dbReference type="Pfam" id="PF05010"/>
    </source>
</evidence>
<feature type="region of interest" description="Disordered" evidence="8">
    <location>
        <begin position="141"/>
        <end position="166"/>
    </location>
</feature>